<keyword evidence="2" id="KW-1185">Reference proteome</keyword>
<feature type="domain" description="Receptor L-domain" evidence="1">
    <location>
        <begin position="129"/>
        <end position="230"/>
    </location>
</feature>
<organism evidence="2 3">
    <name type="scientific">Haemonchus contortus</name>
    <name type="common">Barber pole worm</name>
    <dbReference type="NCBI Taxonomy" id="6289"/>
    <lineage>
        <taxon>Eukaryota</taxon>
        <taxon>Metazoa</taxon>
        <taxon>Ecdysozoa</taxon>
        <taxon>Nematoda</taxon>
        <taxon>Chromadorea</taxon>
        <taxon>Rhabditida</taxon>
        <taxon>Rhabditina</taxon>
        <taxon>Rhabditomorpha</taxon>
        <taxon>Strongyloidea</taxon>
        <taxon>Trichostrongylidae</taxon>
        <taxon>Haemonchus</taxon>
    </lineage>
</organism>
<accession>A0A7I4XZE2</accession>
<dbReference type="WBParaSite" id="HCON_00024100-00001">
    <property type="protein sequence ID" value="HCON_00024100-00001"/>
    <property type="gene ID" value="HCON_00024100"/>
</dbReference>
<dbReference type="Gene3D" id="3.80.20.20">
    <property type="entry name" value="Receptor L-domain"/>
    <property type="match status" value="2"/>
</dbReference>
<evidence type="ECO:0000313" key="2">
    <source>
        <dbReference type="Proteomes" id="UP000025227"/>
    </source>
</evidence>
<dbReference type="PANTHER" id="PTHR21662:SF59">
    <property type="entry name" value="RECEPTOR PROTEIN-TYROSINE KINASE"/>
    <property type="match status" value="1"/>
</dbReference>
<reference evidence="3" key="1">
    <citation type="submission" date="2020-12" db="UniProtKB">
        <authorList>
            <consortium name="WormBaseParasite"/>
        </authorList>
    </citation>
    <scope>IDENTIFICATION</scope>
    <source>
        <strain evidence="3">MHco3</strain>
    </source>
</reference>
<dbReference type="PANTHER" id="PTHR21662">
    <property type="entry name" value="RECEPTOR PROTEIN-TYROSINE KINASE"/>
    <property type="match status" value="1"/>
</dbReference>
<protein>
    <submittedName>
        <fullName evidence="3">Recep_L_domain domain-containing protein</fullName>
    </submittedName>
</protein>
<dbReference type="OMA" id="SSECEAF"/>
<dbReference type="AlphaFoldDB" id="A0A7I4XZE2"/>
<name>A0A7I4XZE2_HAECO</name>
<dbReference type="Pfam" id="PF01030">
    <property type="entry name" value="Recep_L_domain"/>
    <property type="match status" value="2"/>
</dbReference>
<proteinExistence type="predicted"/>
<evidence type="ECO:0000259" key="1">
    <source>
        <dbReference type="Pfam" id="PF01030"/>
    </source>
</evidence>
<dbReference type="InterPro" id="IPR053079">
    <property type="entry name" value="SPS2_domain"/>
</dbReference>
<dbReference type="OrthoDB" id="5869109at2759"/>
<dbReference type="Proteomes" id="UP000025227">
    <property type="component" value="Unplaced"/>
</dbReference>
<sequence>PPDRLAVLSSVKKISGCLIVLKTNLETLSFLGNLEEIDCGDNQLAAISIFENDYLSSLGMPKLTKIRTSTPIEAQNNRIFEITFNEIEALITTGVPPIQFNGFFPTENLPQDICVFNSPTDDLTALNANCTSLVGLLYFEEQSFSEIEVQILKKIRRIYGNIDLVNMNIEDLSMFSALEQVISLNKTGAIKLSSMDSLKSISLPKLKLVYAPTISKFAVDNCPNVKLTSSECEAFNKASHDAFSIDKDHCSHST</sequence>
<evidence type="ECO:0000313" key="3">
    <source>
        <dbReference type="WBParaSite" id="HCON_00024100-00001"/>
    </source>
</evidence>
<dbReference type="InterPro" id="IPR036941">
    <property type="entry name" value="Rcpt_L-dom_sf"/>
</dbReference>
<dbReference type="SUPFAM" id="SSF52058">
    <property type="entry name" value="L domain-like"/>
    <property type="match status" value="2"/>
</dbReference>
<dbReference type="InterPro" id="IPR000494">
    <property type="entry name" value="Rcpt_L-dom"/>
</dbReference>
<feature type="domain" description="Receptor L-domain" evidence="1">
    <location>
        <begin position="4"/>
        <end position="83"/>
    </location>
</feature>